<dbReference type="Gene3D" id="3.30.200.20">
    <property type="entry name" value="Phosphorylase Kinase, domain 1"/>
    <property type="match status" value="1"/>
</dbReference>
<accession>A0A7E5A1H6</accession>
<evidence type="ECO:0000313" key="5">
    <source>
        <dbReference type="WBParaSite" id="Pan_g904.t1"/>
    </source>
</evidence>
<reference evidence="5" key="2">
    <citation type="submission" date="2020-10" db="UniProtKB">
        <authorList>
            <consortium name="WormBaseParasite"/>
        </authorList>
    </citation>
    <scope>IDENTIFICATION</scope>
</reference>
<dbReference type="WBParaSite" id="Pan_g904.t1">
    <property type="protein sequence ID" value="Pan_g904.t1"/>
    <property type="gene ID" value="Pan_g904"/>
</dbReference>
<evidence type="ECO:0000256" key="1">
    <source>
        <dbReference type="ARBA" id="ARBA00022741"/>
    </source>
</evidence>
<protein>
    <submittedName>
        <fullName evidence="5">Protein kinase domain-containing protein</fullName>
    </submittedName>
</protein>
<dbReference type="Proteomes" id="UP000492821">
    <property type="component" value="Unassembled WGS sequence"/>
</dbReference>
<reference evidence="4" key="1">
    <citation type="journal article" date="2013" name="Genetics">
        <title>The draft genome and transcriptome of Panagrellus redivivus are shaped by the harsh demands of a free-living lifestyle.</title>
        <authorList>
            <person name="Srinivasan J."/>
            <person name="Dillman A.R."/>
            <person name="Macchietto M.G."/>
            <person name="Heikkinen L."/>
            <person name="Lakso M."/>
            <person name="Fracchia K.M."/>
            <person name="Antoshechkin I."/>
            <person name="Mortazavi A."/>
            <person name="Wong G."/>
            <person name="Sternberg P.W."/>
        </authorList>
    </citation>
    <scope>NUCLEOTIDE SEQUENCE [LARGE SCALE GENOMIC DNA]</scope>
    <source>
        <strain evidence="4">MT8872</strain>
    </source>
</reference>
<dbReference type="GO" id="GO:0005524">
    <property type="term" value="F:ATP binding"/>
    <property type="evidence" value="ECO:0007669"/>
    <property type="project" value="UniProtKB-KW"/>
</dbReference>
<keyword evidence="1" id="KW-0547">Nucleotide-binding</keyword>
<keyword evidence="2" id="KW-0067">ATP-binding</keyword>
<organism evidence="4 5">
    <name type="scientific">Panagrellus redivivus</name>
    <name type="common">Microworm</name>
    <dbReference type="NCBI Taxonomy" id="6233"/>
    <lineage>
        <taxon>Eukaryota</taxon>
        <taxon>Metazoa</taxon>
        <taxon>Ecdysozoa</taxon>
        <taxon>Nematoda</taxon>
        <taxon>Chromadorea</taxon>
        <taxon>Rhabditida</taxon>
        <taxon>Tylenchina</taxon>
        <taxon>Panagrolaimomorpha</taxon>
        <taxon>Panagrolaimoidea</taxon>
        <taxon>Panagrolaimidae</taxon>
        <taxon>Panagrellus</taxon>
    </lineage>
</organism>
<dbReference type="Gene3D" id="1.10.510.10">
    <property type="entry name" value="Transferase(Phosphotransferase) domain 1"/>
    <property type="match status" value="1"/>
</dbReference>
<dbReference type="SUPFAM" id="SSF56112">
    <property type="entry name" value="Protein kinase-like (PK-like)"/>
    <property type="match status" value="1"/>
</dbReference>
<proteinExistence type="predicted"/>
<dbReference type="PANTHER" id="PTHR24055">
    <property type="entry name" value="MITOGEN-ACTIVATED PROTEIN KINASE"/>
    <property type="match status" value="1"/>
</dbReference>
<sequence>MALPTENDAEGGEASIFFAKDKVSGKDVAIRLLQHSFTDGLAAKRAVRELIIMKNCKHDNIIKLLNYFVFNDVGTPKLAMVMPKEKCTLHRFTKNDVIRKDDRYMYFVQSIIYNTLCGVEYLHTRGIIHRDLSMNNIMTDEYGFAKIIDFGLSREPSANRDNTKGQATVHYRAPELYLNDYDEKVDIWSVGCIFVEVLTFKKYLRQRSEFQNDYQYCLGALLRYHKENENFIKAYENCFKEQGYFLKRLKSESVMVTTLREEFPMEKLRPDYEQNGFCAKKEDAMALIEKLLQFEPDNRPSASEALKCDFFRKVQHPEPASSERLGDIPECKAIFDKLREISRSLQSDEAQSQRYFTLLEECVADVKDKKLFDHYSIN</sequence>
<name>A0A7E5A1H6_PANRE</name>
<dbReference type="InterPro" id="IPR000719">
    <property type="entry name" value="Prot_kinase_dom"/>
</dbReference>
<feature type="domain" description="Protein kinase" evidence="3">
    <location>
        <begin position="2"/>
        <end position="311"/>
    </location>
</feature>
<dbReference type="InterPro" id="IPR050117">
    <property type="entry name" value="MAPK"/>
</dbReference>
<dbReference type="Pfam" id="PF00069">
    <property type="entry name" value="Pkinase"/>
    <property type="match status" value="1"/>
</dbReference>
<dbReference type="GO" id="GO:0004672">
    <property type="term" value="F:protein kinase activity"/>
    <property type="evidence" value="ECO:0007669"/>
    <property type="project" value="InterPro"/>
</dbReference>
<evidence type="ECO:0000313" key="4">
    <source>
        <dbReference type="Proteomes" id="UP000492821"/>
    </source>
</evidence>
<dbReference type="InterPro" id="IPR011009">
    <property type="entry name" value="Kinase-like_dom_sf"/>
</dbReference>
<keyword evidence="4" id="KW-1185">Reference proteome</keyword>
<evidence type="ECO:0000259" key="3">
    <source>
        <dbReference type="PROSITE" id="PS50011"/>
    </source>
</evidence>
<dbReference type="PROSITE" id="PS50011">
    <property type="entry name" value="PROTEIN_KINASE_DOM"/>
    <property type="match status" value="1"/>
</dbReference>
<dbReference type="AlphaFoldDB" id="A0A7E5A1H6"/>
<evidence type="ECO:0000256" key="2">
    <source>
        <dbReference type="ARBA" id="ARBA00022840"/>
    </source>
</evidence>